<proteinExistence type="predicted"/>
<dbReference type="AlphaFoldDB" id="A0A9P9EKW2"/>
<keyword evidence="4" id="KW-1185">Reference proteome</keyword>
<dbReference type="EMBL" id="JAGMWT010000001">
    <property type="protein sequence ID" value="KAH7138959.1"/>
    <property type="molecule type" value="Genomic_DNA"/>
</dbReference>
<sequence>MRSRTKQSLLRKIEMINNCEDPTLSIHSEPFLCCNREFTSMGNSAILVASTTPLTTFVAGAALPFAAPARPHEVVGFVVSSIASVLVAFIDAVANLAGNEDPLLARNDGSRRNEGRGRDKRDDESGDLHIESLVGNAMSLVVAGDG</sequence>
<evidence type="ECO:0000313" key="4">
    <source>
        <dbReference type="Proteomes" id="UP000700596"/>
    </source>
</evidence>
<dbReference type="Proteomes" id="UP000700596">
    <property type="component" value="Unassembled WGS sequence"/>
</dbReference>
<keyword evidence="2" id="KW-1133">Transmembrane helix</keyword>
<protein>
    <submittedName>
        <fullName evidence="3">Uncharacterized protein</fullName>
    </submittedName>
</protein>
<evidence type="ECO:0000256" key="1">
    <source>
        <dbReference type="SAM" id="MobiDB-lite"/>
    </source>
</evidence>
<feature type="compositionally biased region" description="Basic and acidic residues" evidence="1">
    <location>
        <begin position="108"/>
        <end position="126"/>
    </location>
</feature>
<evidence type="ECO:0000256" key="2">
    <source>
        <dbReference type="SAM" id="Phobius"/>
    </source>
</evidence>
<comment type="caution">
    <text evidence="3">The sequence shown here is derived from an EMBL/GenBank/DDBJ whole genome shotgun (WGS) entry which is preliminary data.</text>
</comment>
<keyword evidence="2" id="KW-0812">Transmembrane</keyword>
<gene>
    <name evidence="3" type="ORF">B0J11DRAFT_574904</name>
</gene>
<organism evidence="3 4">
    <name type="scientific">Dendryphion nanum</name>
    <dbReference type="NCBI Taxonomy" id="256645"/>
    <lineage>
        <taxon>Eukaryota</taxon>
        <taxon>Fungi</taxon>
        <taxon>Dikarya</taxon>
        <taxon>Ascomycota</taxon>
        <taxon>Pezizomycotina</taxon>
        <taxon>Dothideomycetes</taxon>
        <taxon>Pleosporomycetidae</taxon>
        <taxon>Pleosporales</taxon>
        <taxon>Torulaceae</taxon>
        <taxon>Dendryphion</taxon>
    </lineage>
</organism>
<name>A0A9P9EKW2_9PLEO</name>
<reference evidence="3" key="1">
    <citation type="journal article" date="2021" name="Nat. Commun.">
        <title>Genetic determinants of endophytism in the Arabidopsis root mycobiome.</title>
        <authorList>
            <person name="Mesny F."/>
            <person name="Miyauchi S."/>
            <person name="Thiergart T."/>
            <person name="Pickel B."/>
            <person name="Atanasova L."/>
            <person name="Karlsson M."/>
            <person name="Huettel B."/>
            <person name="Barry K.W."/>
            <person name="Haridas S."/>
            <person name="Chen C."/>
            <person name="Bauer D."/>
            <person name="Andreopoulos W."/>
            <person name="Pangilinan J."/>
            <person name="LaButti K."/>
            <person name="Riley R."/>
            <person name="Lipzen A."/>
            <person name="Clum A."/>
            <person name="Drula E."/>
            <person name="Henrissat B."/>
            <person name="Kohler A."/>
            <person name="Grigoriev I.V."/>
            <person name="Martin F.M."/>
            <person name="Hacquard S."/>
        </authorList>
    </citation>
    <scope>NUCLEOTIDE SEQUENCE</scope>
    <source>
        <strain evidence="3">MPI-CAGE-CH-0243</strain>
    </source>
</reference>
<feature type="region of interest" description="Disordered" evidence="1">
    <location>
        <begin position="101"/>
        <end position="126"/>
    </location>
</feature>
<evidence type="ECO:0000313" key="3">
    <source>
        <dbReference type="EMBL" id="KAH7138959.1"/>
    </source>
</evidence>
<accession>A0A9P9EKW2</accession>
<feature type="transmembrane region" description="Helical" evidence="2">
    <location>
        <begin position="74"/>
        <end position="97"/>
    </location>
</feature>
<feature type="transmembrane region" description="Helical" evidence="2">
    <location>
        <begin position="45"/>
        <end position="68"/>
    </location>
</feature>
<keyword evidence="2" id="KW-0472">Membrane</keyword>